<dbReference type="AlphaFoldDB" id="A0A6N8FCH8"/>
<comment type="caution">
    <text evidence="3">The sequence shown here is derived from an EMBL/GenBank/DDBJ whole genome shotgun (WGS) entry which is preliminary data.</text>
</comment>
<organism evidence="3 4">
    <name type="scientific">Psychrosphaera haliotis</name>
    <dbReference type="NCBI Taxonomy" id="555083"/>
    <lineage>
        <taxon>Bacteria</taxon>
        <taxon>Pseudomonadati</taxon>
        <taxon>Pseudomonadota</taxon>
        <taxon>Gammaproteobacteria</taxon>
        <taxon>Alteromonadales</taxon>
        <taxon>Pseudoalteromonadaceae</taxon>
        <taxon>Psychrosphaera</taxon>
    </lineage>
</organism>
<keyword evidence="1" id="KW-0175">Coiled coil</keyword>
<proteinExistence type="predicted"/>
<feature type="coiled-coil region" evidence="1">
    <location>
        <begin position="4"/>
        <end position="94"/>
    </location>
</feature>
<feature type="region of interest" description="Disordered" evidence="2">
    <location>
        <begin position="633"/>
        <end position="652"/>
    </location>
</feature>
<dbReference type="SUPFAM" id="SSF57997">
    <property type="entry name" value="Tropomyosin"/>
    <property type="match status" value="1"/>
</dbReference>
<name>A0A6N8FCH8_9GAMM</name>
<sequence>MAVNKVDEKELLKVKDELAKLQKSLAIVESDKQEAEDALLELSQHLTAQEESLELLHTNSNSTIARSTSSDSELDSLYARLKKSELEAESLSEQLLAKDLSMSQLFTEIGDLKDLLEHYQSIESNQNQESSRQSKEFQSQLSQLQKQLSAMEQQGEEYQKLSDSDKAAIAKLLAEKSQTDELVEQYKNDLERATESLSKQQKQLDEHIELTNNQVLTTAEINKQLASLKQDNEHKTFELDTLQAELDGYKSDIEKQADVITDTQMVNASLTERVEHLEESLETEIQAATGYKLQFQNAELLNTDLTSKLETFNTLQTELESAQLKLSKLERRNAELIQAQVKQEQSVDQSVVELENKVTALNDLLDDESSKHKSEIAVLRKQLDNESLALKATREEKEKSEELFAASQAELRLSQASSSKLESKVSQLEDTHQTTIEALRKAESELAQVKGELAKVESELAQTKAESAKVESELEQTKAKLVTTLEQLHQATSGLDVSQSEMASLRHSDAENEKVIADLKSSIAYLEERAAKVEESAERKRTELEAKAAVSEAKLGEAEKTSLELEAKVTASEAKLSEAESELSKVERALNELERELGKAKDNAAELALKLEETEKKSVELSGKETTLKEQLRLASESESEQVSMLKGEVDEQQQKVDAAELRISELTAKLEQVESHQQTHTSQLQSDIESTRAQLALANDLVVQGQQKVSGLESELHHYKNAVDEKEQVISKLSRTDEAMLLLEKNNLTLTNELQNIGEAKQELQRQLDYAEQKAASLQAQLSTSQSVSTEQSDQLLETNIEFNDLIERLKVENAQYRNDYEKLKVRLDDSLEQLAQVDDDLIKDQHRMLELADELRKEKEQRHQFEHELNLVNELEQQHREELESYKQGHIEESELVAEAEVSHARTVIQQLRAENNRLKLDLDEKISDLESQVTEYRLKFNFAQQQLVEQQQLSD</sequence>
<dbReference type="Gene3D" id="1.10.287.1490">
    <property type="match status" value="1"/>
</dbReference>
<evidence type="ECO:0000256" key="2">
    <source>
        <dbReference type="SAM" id="MobiDB-lite"/>
    </source>
</evidence>
<evidence type="ECO:0000313" key="3">
    <source>
        <dbReference type="EMBL" id="MUH73249.1"/>
    </source>
</evidence>
<feature type="coiled-coil region" evidence="1">
    <location>
        <begin position="904"/>
        <end position="949"/>
    </location>
</feature>
<dbReference type="Proteomes" id="UP000439994">
    <property type="component" value="Unassembled WGS sequence"/>
</dbReference>
<dbReference type="RefSeq" id="WP_155696445.1">
    <property type="nucleotide sequence ID" value="NZ_WOCD01000005.1"/>
</dbReference>
<feature type="coiled-coil region" evidence="1">
    <location>
        <begin position="312"/>
        <end position="480"/>
    </location>
</feature>
<protein>
    <submittedName>
        <fullName evidence="3">Uncharacterized protein</fullName>
    </submittedName>
</protein>
<evidence type="ECO:0000313" key="4">
    <source>
        <dbReference type="Proteomes" id="UP000439994"/>
    </source>
</evidence>
<accession>A0A6N8FCH8</accession>
<dbReference type="EMBL" id="WOCD01000005">
    <property type="protein sequence ID" value="MUH73249.1"/>
    <property type="molecule type" value="Genomic_DNA"/>
</dbReference>
<keyword evidence="4" id="KW-1185">Reference proteome</keyword>
<evidence type="ECO:0000256" key="1">
    <source>
        <dbReference type="SAM" id="Coils"/>
    </source>
</evidence>
<feature type="coiled-coil region" evidence="1">
    <location>
        <begin position="710"/>
        <end position="877"/>
    </location>
</feature>
<feature type="coiled-coil region" evidence="1">
    <location>
        <begin position="127"/>
        <end position="287"/>
    </location>
</feature>
<gene>
    <name evidence="3" type="ORF">GNP35_12600</name>
</gene>
<reference evidence="3 4" key="1">
    <citation type="submission" date="2019-11" db="EMBL/GenBank/DDBJ databases">
        <title>P. haliotis isolates from Z. marina roots.</title>
        <authorList>
            <person name="Cohen M."/>
            <person name="Jospin G."/>
            <person name="Eisen J.A."/>
            <person name="Coil D.A."/>
        </authorList>
    </citation>
    <scope>NUCLEOTIDE SEQUENCE [LARGE SCALE GENOMIC DNA]</scope>
    <source>
        <strain evidence="3 4">UCD-MCMsp1aY</strain>
    </source>
</reference>
<dbReference type="OrthoDB" id="6315963at2"/>